<dbReference type="PANTHER" id="PTHR14387:SF0">
    <property type="entry name" value="DUF2428 DOMAIN-CONTAINING PROTEIN"/>
    <property type="match status" value="1"/>
</dbReference>
<dbReference type="InterPro" id="IPR016024">
    <property type="entry name" value="ARM-type_fold"/>
</dbReference>
<gene>
    <name evidence="8" type="ORF">GMOD_00003883</name>
</gene>
<dbReference type="Proteomes" id="UP000265663">
    <property type="component" value="Unassembled WGS sequence"/>
</dbReference>
<organism evidence="8 9">
    <name type="scientific">Pyrenophora seminiperda CCB06</name>
    <dbReference type="NCBI Taxonomy" id="1302712"/>
    <lineage>
        <taxon>Eukaryota</taxon>
        <taxon>Fungi</taxon>
        <taxon>Dikarya</taxon>
        <taxon>Ascomycota</taxon>
        <taxon>Pezizomycotina</taxon>
        <taxon>Dothideomycetes</taxon>
        <taxon>Pleosporomycetidae</taxon>
        <taxon>Pleosporales</taxon>
        <taxon>Pleosporineae</taxon>
        <taxon>Pleosporaceae</taxon>
        <taxon>Pyrenophora</taxon>
    </lineage>
</organism>
<feature type="repeat" description="HEAT" evidence="3">
    <location>
        <begin position="1318"/>
        <end position="1356"/>
    </location>
</feature>
<dbReference type="Pfam" id="PF10350">
    <property type="entry name" value="DUF2428"/>
    <property type="match status" value="1"/>
</dbReference>
<dbReference type="GO" id="GO:0005829">
    <property type="term" value="C:cytosol"/>
    <property type="evidence" value="ECO:0007669"/>
    <property type="project" value="TreeGrafter"/>
</dbReference>
<dbReference type="InterPro" id="IPR051954">
    <property type="entry name" value="tRNA_methyltransferase_THADA"/>
</dbReference>
<comment type="similarity">
    <text evidence="1">Belongs to the THADA family.</text>
</comment>
<protein>
    <submittedName>
        <fullName evidence="8">Heat repeat</fullName>
    </submittedName>
</protein>
<dbReference type="InterPro" id="IPR056842">
    <property type="entry name" value="THADA-like_TPR_C"/>
</dbReference>
<dbReference type="GO" id="GO:0030488">
    <property type="term" value="P:tRNA methylation"/>
    <property type="evidence" value="ECO:0007669"/>
    <property type="project" value="TreeGrafter"/>
</dbReference>
<dbReference type="Pfam" id="PF25150">
    <property type="entry name" value="TPR_Trm732"/>
    <property type="match status" value="1"/>
</dbReference>
<keyword evidence="2" id="KW-0819">tRNA processing</keyword>
<evidence type="ECO:0000256" key="3">
    <source>
        <dbReference type="PROSITE-ProRule" id="PRU00103"/>
    </source>
</evidence>
<dbReference type="InterPro" id="IPR011989">
    <property type="entry name" value="ARM-like"/>
</dbReference>
<accession>A0A3M7M0B2</accession>
<dbReference type="PANTHER" id="PTHR14387">
    <property type="entry name" value="THADA/DEATH RECEPTOR INTERACTING PROTEIN"/>
    <property type="match status" value="1"/>
</dbReference>
<feature type="compositionally biased region" description="Polar residues" evidence="4">
    <location>
        <begin position="371"/>
        <end position="385"/>
    </location>
</feature>
<feature type="domain" description="DUF2428" evidence="5">
    <location>
        <begin position="625"/>
        <end position="848"/>
    </location>
</feature>
<sequence length="1571" mass="175038">MPSSDSEYVREAILDDTIWFRIFNIYLQRSGDAKGKSMRQMLLVLSSVITKDQGSHAVDLRRRSSASFLDIICEREDRIKVKPALQGLAHFLLRNVVSIAQLVKLFEERQEQTPDREKVPVTAQTVFRSFLAWVIHHDTALSAGHLVKNFLIQARRLPDYKEQKSTQFISPFWIEPVVHTLHSWPDWIQEFKTHVFPHCFQPDIAEYTRFLAYLRFGVHVPHQGDLPSQLADNGGQQSYLEGNEEFSILLAAIATGKELTIVKDRDHRTQSNIEIFDGALYLPDNIAGTWMSDPDSAVRLAGMFLSVYSTSVTRAISGSVLQALKRNLVHLHTDTDANFRREVHGYTQKLFDRLRASTATLAKSKLKKSAPDQTRLSFPKTSSSLGIKAPSPSQQDLLSDSLHFVIWYIRFLEWELRPTASYQSRITALRSLMIVLRSGVDPGVPFASLSKSAQGQLNWAHGMQIGSPQLVRSLLDLVSDPFDDVRDEAVSVLQLCLTALPQNDKDSVMSTIPRFISRAEYTMLQTGRADQADGVARAYGMVFNLASNDAVKDANVPFSSKLGLFEHLQKQLKNTLAVAHEDLSQAVDGRPVHGTFAALRYMVDQPEFYALVSNATGDGLENWKQLHSEVVSGIESLWSCVYHVLCAEAPEGHVPDELEDEGNFDTKEILSYSWRGLKEARESDLVTPQLFEKLGRLCFTQLLELRHRGAFSTVSQTFAVFCRRCSTSNLPSLRALPEMWYQETLRSIQAKSDAITRRSAGIPAAMSALLAAEPQPGGKLFPRAMKDLVAETLVEAQSTNIEESRLPQVHALNCIKEIFTTSKLSITSEAYIGQGLELAAKTLNSPIWPLRNCSLMLFKALIERLLGSDEAQDWKEQERAKTSRFSYDNYPSLVNILIELLEPSSDRKIMHTPETGSSPLDLHGAEGVFPALQILRQARPPGDINKIEILVRDLLPSSHWHMRDMAARTYVSLRATTDSARALSPILDTVPSNRNGQHARLLVVKYLLKKILRDPAQFSMEQLAMLMQQVCRHSPSWYTSSNCIFVRAAFLDIVSLLGMTLLSQKDAISVLFAWEDITAGVSIGPEYNIGPSDHQGDALLRASLARAFFIDRVIMREQSLGVMVSDDYQDIGDALMLLATEDPDTCLDALETLDTIITVSPSNDLTIPLSIVLSHIHRLVLSATDPEVTSKAQSVLASALTNQHLKRDFFLATTHEDVLSTLEKLESQCFSAPPSNTQSALRLLGPFLDVAYATTVHDSSRRNVLSAIVRYIHLLRSAITDTNPFDTRFAAIQSLSSLSHLYTLSAASKTSAPLLLALIFILYDLLNDDDDEIRNLAARTVGILLRAQGDTAFKDTVPVLCTHRLGIFLCRTATATATSPTSKSFAQALQKEALRRLNPFSDQKSFRDTFAEMRKEDTSLFATEKQNLYKDDVLDAIFFSRILCLFCPDASSAAALRNLTAWVLDGLDVLKSMAVGQEDGALGWSSKDDVFALGMRVFVAAEVVLEARGYGGRGEEKYRIVESLVCFSQLAREKGVHGLWVEKVEGICERHVWRSLAKVKESLLSAGASVV</sequence>
<evidence type="ECO:0000256" key="2">
    <source>
        <dbReference type="ARBA" id="ARBA00022694"/>
    </source>
</evidence>
<dbReference type="Pfam" id="PF26523">
    <property type="entry name" value="Trm732_C"/>
    <property type="match status" value="1"/>
</dbReference>
<proteinExistence type="inferred from homology"/>
<dbReference type="InterPro" id="IPR056843">
    <property type="entry name" value="THADA-like_TPR"/>
</dbReference>
<reference evidence="8 9" key="1">
    <citation type="journal article" date="2014" name="PLoS ONE">
        <title>De novo Genome Assembly of the Fungal Plant Pathogen Pyrenophora semeniperda.</title>
        <authorList>
            <person name="Soliai M.M."/>
            <person name="Meyer S.E."/>
            <person name="Udall J.A."/>
            <person name="Elzinga D.E."/>
            <person name="Hermansen R.A."/>
            <person name="Bodily P.M."/>
            <person name="Hart A.A."/>
            <person name="Coleman C.E."/>
        </authorList>
    </citation>
    <scope>NUCLEOTIDE SEQUENCE [LARGE SCALE GENOMIC DNA]</scope>
    <source>
        <strain evidence="8 9">CCB06</strain>
        <tissue evidence="8">Mycelium</tissue>
    </source>
</reference>
<evidence type="ECO:0000259" key="5">
    <source>
        <dbReference type="Pfam" id="PF10350"/>
    </source>
</evidence>
<keyword evidence="9" id="KW-1185">Reference proteome</keyword>
<feature type="domain" description="tRNA (32-2'-O)-methyltransferase regulator THADA-like TPR repeats region" evidence="6">
    <location>
        <begin position="240"/>
        <end position="487"/>
    </location>
</feature>
<feature type="region of interest" description="Disordered" evidence="4">
    <location>
        <begin position="370"/>
        <end position="395"/>
    </location>
</feature>
<dbReference type="Pfam" id="PF25151">
    <property type="entry name" value="TPR_Trm732_C"/>
    <property type="match status" value="1"/>
</dbReference>
<dbReference type="InterPro" id="IPR019442">
    <property type="entry name" value="THADA/TRM732_DUF2428"/>
</dbReference>
<dbReference type="SUPFAM" id="SSF48371">
    <property type="entry name" value="ARM repeat"/>
    <property type="match status" value="2"/>
</dbReference>
<dbReference type="OrthoDB" id="73997at2759"/>
<dbReference type="Gene3D" id="1.25.10.10">
    <property type="entry name" value="Leucine-rich Repeat Variant"/>
    <property type="match status" value="1"/>
</dbReference>
<evidence type="ECO:0000313" key="9">
    <source>
        <dbReference type="Proteomes" id="UP000265663"/>
    </source>
</evidence>
<dbReference type="InterPro" id="IPR021133">
    <property type="entry name" value="HEAT_type_2"/>
</dbReference>
<evidence type="ECO:0000313" key="8">
    <source>
        <dbReference type="EMBL" id="RMZ67840.1"/>
    </source>
</evidence>
<name>A0A3M7M0B2_9PLEO</name>
<evidence type="ECO:0000259" key="6">
    <source>
        <dbReference type="Pfam" id="PF25150"/>
    </source>
</evidence>
<dbReference type="PROSITE" id="PS50077">
    <property type="entry name" value="HEAT_REPEAT"/>
    <property type="match status" value="1"/>
</dbReference>
<dbReference type="EMBL" id="KE747814">
    <property type="protein sequence ID" value="RMZ67840.1"/>
    <property type="molecule type" value="Genomic_DNA"/>
</dbReference>
<feature type="domain" description="tRNA (32-2'-O)-methyltransferase regulator THADA-like C-terminal TPR repeats region" evidence="7">
    <location>
        <begin position="851"/>
        <end position="1007"/>
    </location>
</feature>
<evidence type="ECO:0000256" key="1">
    <source>
        <dbReference type="ARBA" id="ARBA00010409"/>
    </source>
</evidence>
<evidence type="ECO:0000256" key="4">
    <source>
        <dbReference type="SAM" id="MobiDB-lite"/>
    </source>
</evidence>
<evidence type="ECO:0000259" key="7">
    <source>
        <dbReference type="Pfam" id="PF25151"/>
    </source>
</evidence>